<dbReference type="EMBL" id="VSSQ01020366">
    <property type="protein sequence ID" value="MPM65161.1"/>
    <property type="molecule type" value="Genomic_DNA"/>
</dbReference>
<comment type="caution">
    <text evidence="2">The sequence shown here is derived from an EMBL/GenBank/DDBJ whole genome shotgun (WGS) entry which is preliminary data.</text>
</comment>
<evidence type="ECO:0000313" key="2">
    <source>
        <dbReference type="EMBL" id="MPM65161.1"/>
    </source>
</evidence>
<accession>A0A645BKU7</accession>
<feature type="region of interest" description="Disordered" evidence="1">
    <location>
        <begin position="1"/>
        <end position="21"/>
    </location>
</feature>
<protein>
    <submittedName>
        <fullName evidence="2">Uncharacterized protein</fullName>
    </submittedName>
</protein>
<gene>
    <name evidence="2" type="ORF">SDC9_112053</name>
</gene>
<dbReference type="AlphaFoldDB" id="A0A645BKU7"/>
<name>A0A645BKU7_9ZZZZ</name>
<reference evidence="2" key="1">
    <citation type="submission" date="2019-08" db="EMBL/GenBank/DDBJ databases">
        <authorList>
            <person name="Kucharzyk K."/>
            <person name="Murdoch R.W."/>
            <person name="Higgins S."/>
            <person name="Loffler F."/>
        </authorList>
    </citation>
    <scope>NUCLEOTIDE SEQUENCE</scope>
</reference>
<evidence type="ECO:0000256" key="1">
    <source>
        <dbReference type="SAM" id="MobiDB-lite"/>
    </source>
</evidence>
<proteinExistence type="predicted"/>
<sequence>MADRKPGRGRKAETVSSPDQREHHIQRGCVLDHIRFSLQWPQQPCQFAAIAFAYLRVAQHERIGSKLWKRHLLVCKQRMSRGDCQDQPVMPYRLRDYFLANLCGMGEPDGEVARSQSTQLLGQRSLGQSNFNFRLFLATVGEERGQALVNGAIGYGDAQAALQTCRDGLDVLPALLQSCEHSSHVLQECRSGWGQAGSSSVPVEQRCAQFILKLLNGSGKGGLFNMQTFSGSGEM</sequence>
<organism evidence="2">
    <name type="scientific">bioreactor metagenome</name>
    <dbReference type="NCBI Taxonomy" id="1076179"/>
    <lineage>
        <taxon>unclassified sequences</taxon>
        <taxon>metagenomes</taxon>
        <taxon>ecological metagenomes</taxon>
    </lineage>
</organism>